<dbReference type="STRING" id="5722.A2DAY0"/>
<keyword evidence="4" id="KW-0539">Nucleus</keyword>
<keyword evidence="1" id="KW-0805">Transcription regulation</keyword>
<dbReference type="RefSeq" id="XP_001583296.1">
    <property type="nucleotide sequence ID" value="XM_001583246.1"/>
</dbReference>
<dbReference type="EMBL" id="DS113184">
    <property type="protein sequence ID" value="EAY22310.1"/>
    <property type="molecule type" value="Genomic_DNA"/>
</dbReference>
<dbReference type="CDD" id="cd00167">
    <property type="entry name" value="SANT"/>
    <property type="match status" value="2"/>
</dbReference>
<dbReference type="Pfam" id="PF13921">
    <property type="entry name" value="Myb_DNA-bind_6"/>
    <property type="match status" value="1"/>
</dbReference>
<dbReference type="SMR" id="A2DAY0"/>
<keyword evidence="9" id="KW-1185">Reference proteome</keyword>
<accession>A2DAY0</accession>
<reference evidence="8" key="2">
    <citation type="journal article" date="2007" name="Science">
        <title>Draft genome sequence of the sexually transmitted pathogen Trichomonas vaginalis.</title>
        <authorList>
            <person name="Carlton J.M."/>
            <person name="Hirt R.P."/>
            <person name="Silva J.C."/>
            <person name="Delcher A.L."/>
            <person name="Schatz M."/>
            <person name="Zhao Q."/>
            <person name="Wortman J.R."/>
            <person name="Bidwell S.L."/>
            <person name="Alsmark U.C.M."/>
            <person name="Besteiro S."/>
            <person name="Sicheritz-Ponten T."/>
            <person name="Noel C.J."/>
            <person name="Dacks J.B."/>
            <person name="Foster P.G."/>
            <person name="Simillion C."/>
            <person name="Van de Peer Y."/>
            <person name="Miranda-Saavedra D."/>
            <person name="Barton G.J."/>
            <person name="Westrop G.D."/>
            <person name="Mueller S."/>
            <person name="Dessi D."/>
            <person name="Fiori P.L."/>
            <person name="Ren Q."/>
            <person name="Paulsen I."/>
            <person name="Zhang H."/>
            <person name="Bastida-Corcuera F.D."/>
            <person name="Simoes-Barbosa A."/>
            <person name="Brown M.T."/>
            <person name="Hayes R.D."/>
            <person name="Mukherjee M."/>
            <person name="Okumura C.Y."/>
            <person name="Schneider R."/>
            <person name="Smith A.J."/>
            <person name="Vanacova S."/>
            <person name="Villalvazo M."/>
            <person name="Haas B.J."/>
            <person name="Pertea M."/>
            <person name="Feldblyum T.V."/>
            <person name="Utterback T.R."/>
            <person name="Shu C.L."/>
            <person name="Osoegawa K."/>
            <person name="de Jong P.J."/>
            <person name="Hrdy I."/>
            <person name="Horvathova L."/>
            <person name="Zubacova Z."/>
            <person name="Dolezal P."/>
            <person name="Malik S.B."/>
            <person name="Logsdon J.M. Jr."/>
            <person name="Henze K."/>
            <person name="Gupta A."/>
            <person name="Wang C.C."/>
            <person name="Dunne R.L."/>
            <person name="Upcroft J.A."/>
            <person name="Upcroft P."/>
            <person name="White O."/>
            <person name="Salzberg S.L."/>
            <person name="Tang P."/>
            <person name="Chiu C.-H."/>
            <person name="Lee Y.-S."/>
            <person name="Embley T.M."/>
            <person name="Coombs G.H."/>
            <person name="Mottram J.C."/>
            <person name="Tachezy J."/>
            <person name="Fraser-Liggett C.M."/>
            <person name="Johnson P.J."/>
        </authorList>
    </citation>
    <scope>NUCLEOTIDE SEQUENCE [LARGE SCALE GENOMIC DNA]</scope>
    <source>
        <strain evidence="8">G3</strain>
    </source>
</reference>
<dbReference type="GO" id="GO:0005634">
    <property type="term" value="C:nucleus"/>
    <property type="evidence" value="ECO:0000318"/>
    <property type="project" value="GO_Central"/>
</dbReference>
<dbReference type="SUPFAM" id="SSF46689">
    <property type="entry name" value="Homeodomain-like"/>
    <property type="match status" value="2"/>
</dbReference>
<dbReference type="AlphaFoldDB" id="A2DAY0"/>
<dbReference type="InterPro" id="IPR017930">
    <property type="entry name" value="Myb_dom"/>
</dbReference>
<evidence type="ECO:0000256" key="3">
    <source>
        <dbReference type="ARBA" id="ARBA00023163"/>
    </source>
</evidence>
<evidence type="ECO:0000259" key="7">
    <source>
        <dbReference type="PROSITE" id="PS51294"/>
    </source>
</evidence>
<dbReference type="GO" id="GO:0006355">
    <property type="term" value="P:regulation of DNA-templated transcription"/>
    <property type="evidence" value="ECO:0000318"/>
    <property type="project" value="GO_Central"/>
</dbReference>
<feature type="domain" description="SANT" evidence="6">
    <location>
        <begin position="90"/>
        <end position="133"/>
    </location>
</feature>
<dbReference type="GO" id="GO:0000981">
    <property type="term" value="F:DNA-binding transcription factor activity, RNA polymerase II-specific"/>
    <property type="evidence" value="ECO:0000318"/>
    <property type="project" value="GO_Central"/>
</dbReference>
<dbReference type="InterPro" id="IPR051575">
    <property type="entry name" value="Myb-like_DNA-bd"/>
</dbReference>
<gene>
    <name evidence="8" type="ORF">TVAG_377890</name>
</gene>
<feature type="domain" description="HTH myb-type" evidence="7">
    <location>
        <begin position="87"/>
        <end position="139"/>
    </location>
</feature>
<dbReference type="InterPro" id="IPR017884">
    <property type="entry name" value="SANT_dom"/>
</dbReference>
<dbReference type="SMART" id="SM00717">
    <property type="entry name" value="SANT"/>
    <property type="match status" value="2"/>
</dbReference>
<evidence type="ECO:0000259" key="5">
    <source>
        <dbReference type="PROSITE" id="PS50090"/>
    </source>
</evidence>
<feature type="domain" description="Myb-like" evidence="5">
    <location>
        <begin position="87"/>
        <end position="139"/>
    </location>
</feature>
<evidence type="ECO:0000256" key="2">
    <source>
        <dbReference type="ARBA" id="ARBA00023125"/>
    </source>
</evidence>
<dbReference type="GO" id="GO:0000978">
    <property type="term" value="F:RNA polymerase II cis-regulatory region sequence-specific DNA binding"/>
    <property type="evidence" value="ECO:0000318"/>
    <property type="project" value="GO_Central"/>
</dbReference>
<dbReference type="Proteomes" id="UP000001542">
    <property type="component" value="Unassembled WGS sequence"/>
</dbReference>
<keyword evidence="3" id="KW-0804">Transcription</keyword>
<dbReference type="VEuPathDB" id="TrichDB:TVAGG3_0517800"/>
<dbReference type="KEGG" id="tva:5467879"/>
<evidence type="ECO:0000256" key="1">
    <source>
        <dbReference type="ARBA" id="ARBA00023015"/>
    </source>
</evidence>
<dbReference type="InterPro" id="IPR009057">
    <property type="entry name" value="Homeodomain-like_sf"/>
</dbReference>
<evidence type="ECO:0000256" key="4">
    <source>
        <dbReference type="ARBA" id="ARBA00023242"/>
    </source>
</evidence>
<dbReference type="eggNOG" id="KOG0048">
    <property type="taxonomic scope" value="Eukaryota"/>
</dbReference>
<dbReference type="Gene3D" id="1.10.10.60">
    <property type="entry name" value="Homeodomain-like"/>
    <property type="match status" value="2"/>
</dbReference>
<protein>
    <submittedName>
        <fullName evidence="8">Myb-like DNA-binding domain containing protein</fullName>
    </submittedName>
</protein>
<evidence type="ECO:0000259" key="6">
    <source>
        <dbReference type="PROSITE" id="PS51293"/>
    </source>
</evidence>
<proteinExistence type="predicted"/>
<dbReference type="InterPro" id="IPR001005">
    <property type="entry name" value="SANT/Myb"/>
</dbReference>
<evidence type="ECO:0000313" key="9">
    <source>
        <dbReference type="Proteomes" id="UP000001542"/>
    </source>
</evidence>
<dbReference type="InParanoid" id="A2DAY0"/>
<dbReference type="PANTHER" id="PTHR46621:SF1">
    <property type="entry name" value="SNRNA-ACTIVATING PROTEIN COMPLEX SUBUNIT 4"/>
    <property type="match status" value="1"/>
</dbReference>
<evidence type="ECO:0000313" key="8">
    <source>
        <dbReference type="EMBL" id="EAY22310.1"/>
    </source>
</evidence>
<dbReference type="PROSITE" id="PS51293">
    <property type="entry name" value="SANT"/>
    <property type="match status" value="2"/>
</dbReference>
<feature type="domain" description="Myb-like" evidence="5">
    <location>
        <begin position="140"/>
        <end position="191"/>
    </location>
</feature>
<keyword evidence="2 8" id="KW-0238">DNA-binding</keyword>
<feature type="domain" description="HTH myb-type" evidence="7">
    <location>
        <begin position="140"/>
        <end position="195"/>
    </location>
</feature>
<sequence>MFDSSLNMYSQLLVGVPKNLMSHMQNLLYKFITNDLTYHQAASHCISLVGTSEPIDKIVMITNILESNVASSYYNPSGSFSLNGSENPNKKSKTWSKHDDQRLLAAIHKYGLLDWNKISEFVGNGRSRSQCVQRWSRSLNPLINKTQWTKEEDEKLLRMINKYGKRSWTKISSEIEGRTDVQCRYRYQILTKSEGKEQKSQKQISTAVPSAEHSPFGYNDYVSAPPCNVEAKPYTELETFVVQHDQPFDQQNRAFDFCSDIQLFNLLEEVSADPFSIFNM</sequence>
<dbReference type="PANTHER" id="PTHR46621">
    <property type="entry name" value="SNRNA-ACTIVATING PROTEIN COMPLEX SUBUNIT 4"/>
    <property type="match status" value="1"/>
</dbReference>
<reference evidence="8" key="1">
    <citation type="submission" date="2006-10" db="EMBL/GenBank/DDBJ databases">
        <authorList>
            <person name="Amadeo P."/>
            <person name="Zhao Q."/>
            <person name="Wortman J."/>
            <person name="Fraser-Liggett C."/>
            <person name="Carlton J."/>
        </authorList>
    </citation>
    <scope>NUCLEOTIDE SEQUENCE</scope>
    <source>
        <strain evidence="8">G3</strain>
    </source>
</reference>
<dbReference type="VEuPathDB" id="TrichDB:TVAG_377890"/>
<dbReference type="OrthoDB" id="2143914at2759"/>
<dbReference type="PROSITE" id="PS51294">
    <property type="entry name" value="HTH_MYB"/>
    <property type="match status" value="2"/>
</dbReference>
<dbReference type="PROSITE" id="PS50090">
    <property type="entry name" value="MYB_LIKE"/>
    <property type="match status" value="2"/>
</dbReference>
<feature type="domain" description="SANT" evidence="6">
    <location>
        <begin position="143"/>
        <end position="195"/>
    </location>
</feature>
<organism evidence="8 9">
    <name type="scientific">Trichomonas vaginalis (strain ATCC PRA-98 / G3)</name>
    <dbReference type="NCBI Taxonomy" id="412133"/>
    <lineage>
        <taxon>Eukaryota</taxon>
        <taxon>Metamonada</taxon>
        <taxon>Parabasalia</taxon>
        <taxon>Trichomonadida</taxon>
        <taxon>Trichomonadidae</taxon>
        <taxon>Trichomonas</taxon>
    </lineage>
</organism>
<name>A2DAY0_TRIV3</name>